<feature type="transmembrane region" description="Helical" evidence="7">
    <location>
        <begin position="44"/>
        <end position="66"/>
    </location>
</feature>
<evidence type="ECO:0000256" key="3">
    <source>
        <dbReference type="ARBA" id="ARBA00022692"/>
    </source>
</evidence>
<feature type="transmembrane region" description="Helical" evidence="7">
    <location>
        <begin position="195"/>
        <end position="220"/>
    </location>
</feature>
<evidence type="ECO:0000313" key="10">
    <source>
        <dbReference type="RefSeq" id="XP_036672770.3"/>
    </source>
</evidence>
<evidence type="ECO:0000256" key="7">
    <source>
        <dbReference type="SAM" id="Phobius"/>
    </source>
</evidence>
<feature type="transmembrane region" description="Helical" evidence="7">
    <location>
        <begin position="387"/>
        <end position="409"/>
    </location>
</feature>
<dbReference type="Proteomes" id="UP001652628">
    <property type="component" value="Chromosome 3"/>
</dbReference>
<feature type="transmembrane region" description="Helical" evidence="7">
    <location>
        <begin position="226"/>
        <end position="251"/>
    </location>
</feature>
<feature type="compositionally biased region" description="Basic and acidic residues" evidence="6">
    <location>
        <begin position="13"/>
        <end position="37"/>
    </location>
</feature>
<keyword evidence="4 7" id="KW-1133">Transmembrane helix</keyword>
<name>A0AB40A740_DROSZ</name>
<dbReference type="Gene3D" id="1.20.1250.20">
    <property type="entry name" value="MFS general substrate transporter like domains"/>
    <property type="match status" value="1"/>
</dbReference>
<keyword evidence="5 7" id="KW-0472">Membrane</keyword>
<dbReference type="PROSITE" id="PS00216">
    <property type="entry name" value="SUGAR_TRANSPORT_1"/>
    <property type="match status" value="1"/>
</dbReference>
<keyword evidence="3 7" id="KW-0812">Transmembrane</keyword>
<dbReference type="SUPFAM" id="SSF103473">
    <property type="entry name" value="MFS general substrate transporter"/>
    <property type="match status" value="1"/>
</dbReference>
<comment type="subcellular location">
    <subcellularLocation>
        <location evidence="1">Membrane</location>
        <topology evidence="1">Multi-pass membrane protein</topology>
    </subcellularLocation>
</comment>
<dbReference type="PROSITE" id="PS50850">
    <property type="entry name" value="MFS"/>
    <property type="match status" value="1"/>
</dbReference>
<gene>
    <name evidence="10" type="primary">rtet</name>
</gene>
<dbReference type="PANTHER" id="PTHR23504">
    <property type="entry name" value="MAJOR FACILITATOR SUPERFAMILY DOMAIN-CONTAINING PROTEIN 10"/>
    <property type="match status" value="1"/>
</dbReference>
<proteinExistence type="predicted"/>
<sequence length="472" mass="51622">MAALRSRHNGSLEVEKETHSSNHNNNKPEKESSKKENAEKSDPMIYIIFVSLLFDLLAFTIILPLLPSLLEYYRQNDSSGLYAVLTDRVRWFQQLLGAPERYISVLFGGFLGSMFSFLQFVASPIVGGLSDYYGRKPVLLVCASGIALSYLIWACSSNFALFVLARFVGGISKGNISLCMSVITDVSSVKTRGRGMALVGVAFSLGFIVGPMIGALFAIFSDKSGGAWFVLPSLLAFGLAIGDLLVLACCLRETLPKEKRVKEISSALSYGLQLLNFSAIFRFAAIKNVPKKDIEALRSVGLIYFLYLFLYSGLEFTVTFLMYHKFGYTSMDQAKMFLTTGVIMTLLQGSVVRRLPEAKIKSYAIFSLYLIVPAFVLVGLAEGSRMLYAGMTLFAISTAFAVTCLTTLVSKYGNDDQKGSVLGIFRSLGALARALGPVVGCIAFWCVGSRITYIAGGLLLIYPAFALQRARI</sequence>
<feature type="region of interest" description="Disordered" evidence="6">
    <location>
        <begin position="1"/>
        <end position="37"/>
    </location>
</feature>
<evidence type="ECO:0000259" key="8">
    <source>
        <dbReference type="PROSITE" id="PS50850"/>
    </source>
</evidence>
<feature type="transmembrane region" description="Helical" evidence="7">
    <location>
        <begin position="102"/>
        <end position="125"/>
    </location>
</feature>
<accession>A0AB40A740</accession>
<evidence type="ECO:0000256" key="2">
    <source>
        <dbReference type="ARBA" id="ARBA00022448"/>
    </source>
</evidence>
<feature type="transmembrane region" description="Helical" evidence="7">
    <location>
        <begin position="301"/>
        <end position="322"/>
    </location>
</feature>
<dbReference type="GeneID" id="108014404"/>
<dbReference type="InterPro" id="IPR011701">
    <property type="entry name" value="MFS"/>
</dbReference>
<reference evidence="10" key="1">
    <citation type="submission" date="2025-08" db="UniProtKB">
        <authorList>
            <consortium name="RefSeq"/>
        </authorList>
    </citation>
    <scope>IDENTIFICATION</scope>
</reference>
<dbReference type="GO" id="GO:0031526">
    <property type="term" value="C:brush border membrane"/>
    <property type="evidence" value="ECO:0007669"/>
    <property type="project" value="TreeGrafter"/>
</dbReference>
<evidence type="ECO:0000313" key="9">
    <source>
        <dbReference type="Proteomes" id="UP001652628"/>
    </source>
</evidence>
<dbReference type="AlphaFoldDB" id="A0AB40A740"/>
<dbReference type="RefSeq" id="XP_036672770.3">
    <property type="nucleotide sequence ID" value="XM_036816875.3"/>
</dbReference>
<protein>
    <submittedName>
        <fullName evidence="10">Major facilitator superfamily domain-containing protein 10</fullName>
    </submittedName>
</protein>
<dbReference type="InterPro" id="IPR005829">
    <property type="entry name" value="Sugar_transporter_CS"/>
</dbReference>
<keyword evidence="2" id="KW-0813">Transport</keyword>
<dbReference type="Pfam" id="PF07690">
    <property type="entry name" value="MFS_1"/>
    <property type="match status" value="1"/>
</dbReference>
<feature type="transmembrane region" description="Helical" evidence="7">
    <location>
        <begin position="363"/>
        <end position="381"/>
    </location>
</feature>
<feature type="transmembrane region" description="Helical" evidence="7">
    <location>
        <begin position="421"/>
        <end position="445"/>
    </location>
</feature>
<dbReference type="CDD" id="cd17389">
    <property type="entry name" value="MFS_MFSD10"/>
    <property type="match status" value="1"/>
</dbReference>
<evidence type="ECO:0000256" key="5">
    <source>
        <dbReference type="ARBA" id="ARBA00023136"/>
    </source>
</evidence>
<feature type="transmembrane region" description="Helical" evidence="7">
    <location>
        <begin position="334"/>
        <end position="351"/>
    </location>
</feature>
<dbReference type="InterPro" id="IPR020846">
    <property type="entry name" value="MFS_dom"/>
</dbReference>
<dbReference type="PANTHER" id="PTHR23504:SF31">
    <property type="entry name" value="MAJOR FACILITATOR SUPERFAMILY DOMAIN-CONTAINING PROTEIN 10"/>
    <property type="match status" value="1"/>
</dbReference>
<evidence type="ECO:0000256" key="1">
    <source>
        <dbReference type="ARBA" id="ARBA00004141"/>
    </source>
</evidence>
<dbReference type="InterPro" id="IPR036259">
    <property type="entry name" value="MFS_trans_sf"/>
</dbReference>
<feature type="domain" description="Major facilitator superfamily (MFS) profile" evidence="8">
    <location>
        <begin position="44"/>
        <end position="472"/>
    </location>
</feature>
<keyword evidence="9" id="KW-1185">Reference proteome</keyword>
<dbReference type="GO" id="GO:0022857">
    <property type="term" value="F:transmembrane transporter activity"/>
    <property type="evidence" value="ECO:0007669"/>
    <property type="project" value="InterPro"/>
</dbReference>
<evidence type="ECO:0000256" key="4">
    <source>
        <dbReference type="ARBA" id="ARBA00022989"/>
    </source>
</evidence>
<organism evidence="9 10">
    <name type="scientific">Drosophila suzukii</name>
    <name type="common">Spotted-wing drosophila fruit fly</name>
    <dbReference type="NCBI Taxonomy" id="28584"/>
    <lineage>
        <taxon>Eukaryota</taxon>
        <taxon>Metazoa</taxon>
        <taxon>Ecdysozoa</taxon>
        <taxon>Arthropoda</taxon>
        <taxon>Hexapoda</taxon>
        <taxon>Insecta</taxon>
        <taxon>Pterygota</taxon>
        <taxon>Neoptera</taxon>
        <taxon>Endopterygota</taxon>
        <taxon>Diptera</taxon>
        <taxon>Brachycera</taxon>
        <taxon>Muscomorpha</taxon>
        <taxon>Ephydroidea</taxon>
        <taxon>Drosophilidae</taxon>
        <taxon>Drosophila</taxon>
        <taxon>Sophophora</taxon>
    </lineage>
</organism>
<evidence type="ECO:0000256" key="6">
    <source>
        <dbReference type="SAM" id="MobiDB-lite"/>
    </source>
</evidence>
<feature type="transmembrane region" description="Helical" evidence="7">
    <location>
        <begin position="451"/>
        <end position="467"/>
    </location>
</feature>